<keyword evidence="10 18" id="KW-1133">Transmembrane helix</keyword>
<comment type="catalytic activity">
    <reaction evidence="17 18">
        <text>[protein]-dithiol + NADP(+) = [protein]-disulfide + NADPH + H(+)</text>
        <dbReference type="Rhea" id="RHEA:18753"/>
        <dbReference type="Rhea" id="RHEA-COMP:10593"/>
        <dbReference type="Rhea" id="RHEA-COMP:10594"/>
        <dbReference type="ChEBI" id="CHEBI:15378"/>
        <dbReference type="ChEBI" id="CHEBI:29950"/>
        <dbReference type="ChEBI" id="CHEBI:50058"/>
        <dbReference type="ChEBI" id="CHEBI:57783"/>
        <dbReference type="ChEBI" id="CHEBI:58349"/>
        <dbReference type="EC" id="1.8.1.8"/>
    </reaction>
</comment>
<feature type="transmembrane region" description="Helical" evidence="18">
    <location>
        <begin position="436"/>
        <end position="456"/>
    </location>
</feature>
<dbReference type="Pfam" id="PF02683">
    <property type="entry name" value="DsbD_TM"/>
    <property type="match status" value="1"/>
</dbReference>
<evidence type="ECO:0000256" key="2">
    <source>
        <dbReference type="ARBA" id="ARBA00007241"/>
    </source>
</evidence>
<comment type="similarity">
    <text evidence="2 18">Belongs to the thioredoxin family. DsbD subfamily.</text>
</comment>
<feature type="domain" description="Thioredoxin" evidence="19">
    <location>
        <begin position="450"/>
        <end position="589"/>
    </location>
</feature>
<evidence type="ECO:0000256" key="9">
    <source>
        <dbReference type="ARBA" id="ARBA00022982"/>
    </source>
</evidence>
<dbReference type="GO" id="GO:0047134">
    <property type="term" value="F:protein-disulfide reductase [NAD(P)H] activity"/>
    <property type="evidence" value="ECO:0007669"/>
    <property type="project" value="UniProtKB-UniRule"/>
</dbReference>
<dbReference type="InterPro" id="IPR036929">
    <property type="entry name" value="DsbDN_sf"/>
</dbReference>
<keyword evidence="15 18" id="KW-0676">Redox-active center</keyword>
<evidence type="ECO:0000256" key="7">
    <source>
        <dbReference type="ARBA" id="ARBA00022729"/>
    </source>
</evidence>
<evidence type="ECO:0000256" key="1">
    <source>
        <dbReference type="ARBA" id="ARBA00004429"/>
    </source>
</evidence>
<accession>A0A975HJJ6</accession>
<dbReference type="Proteomes" id="UP000682739">
    <property type="component" value="Chromosome"/>
</dbReference>
<evidence type="ECO:0000256" key="15">
    <source>
        <dbReference type="ARBA" id="ARBA00023284"/>
    </source>
</evidence>
<dbReference type="Pfam" id="PF11412">
    <property type="entry name" value="DsbD_N"/>
    <property type="match status" value="1"/>
</dbReference>
<dbReference type="KEGG" id="psym:J1N51_10910"/>
<evidence type="ECO:0000313" key="20">
    <source>
        <dbReference type="EMBL" id="QTH65371.1"/>
    </source>
</evidence>
<evidence type="ECO:0000256" key="18">
    <source>
        <dbReference type="HAMAP-Rule" id="MF_00399"/>
    </source>
</evidence>
<feature type="transmembrane region" description="Helical" evidence="18">
    <location>
        <begin position="183"/>
        <end position="204"/>
    </location>
</feature>
<feature type="disulfide bond" description="Redox-active" evidence="18">
    <location>
        <begin position="126"/>
        <end position="132"/>
    </location>
</feature>
<dbReference type="Pfam" id="PF13899">
    <property type="entry name" value="Thioredoxin_7"/>
    <property type="match status" value="1"/>
</dbReference>
<evidence type="ECO:0000256" key="5">
    <source>
        <dbReference type="ARBA" id="ARBA00022519"/>
    </source>
</evidence>
<keyword evidence="4 18" id="KW-1003">Cell membrane</keyword>
<dbReference type="InterPro" id="IPR013766">
    <property type="entry name" value="Thioredoxin_domain"/>
</dbReference>
<keyword evidence="7" id="KW-0732">Signal</keyword>
<dbReference type="InterPro" id="IPR035671">
    <property type="entry name" value="DsbD_gamma"/>
</dbReference>
<protein>
    <recommendedName>
        <fullName evidence="18">Thiol:disulfide interchange protein DsbD</fullName>
        <ecNumber evidence="18">1.8.1.8</ecNumber>
    </recommendedName>
    <alternativeName>
        <fullName evidence="18">Protein-disulfide reductase</fullName>
        <shortName evidence="18">Disulfide reductase</shortName>
    </alternativeName>
</protein>
<keyword evidence="14 18" id="KW-1015">Disulfide bond</keyword>
<keyword evidence="9 18" id="KW-0249">Electron transport</keyword>
<dbReference type="InterPro" id="IPR028250">
    <property type="entry name" value="DsbDN"/>
</dbReference>
<evidence type="ECO:0000313" key="21">
    <source>
        <dbReference type="Proteomes" id="UP000682739"/>
    </source>
</evidence>
<keyword evidence="13 18" id="KW-0472">Membrane</keyword>
<feature type="transmembrane region" description="Helical" evidence="18">
    <location>
        <begin position="262"/>
        <end position="284"/>
    </location>
</feature>
<sequence>MFAIMLAPTSQAMTAQATSKSDPLADIFSSQQTYLPVDEAFIFGYKQKGDKIELDFTIADGYYLYADKFQFQGENLTVVNVEQPDATQIEDEFFGVTEVYFFESQLTVTVENVEQSAFLNIRYQGCAEAGFCYNPTVKRIPIDLVTDSNTANKGVTSEESVTNPNQPQSQQNDLANKLANESIIWTLVIFFGLGIGLALTPCVFPMFPILSSIIAGQSNMTVKKGLWLAFIYVQGMAITYSIMGLIVASMGVQFQAAMQHPAVLISVAVIFVLLAGAMFGWYNLQLPQSWTNKLTEVSNKQKSGNLVGVFVMGLISGLIASPCTTAPLTGALLYVAQTGDLVIGFVTLYVLSLGMGLPLLLIGASGGKLLPKAGNWMNVVKNLFGFILLAIPLILLERIIESSTLFMLAGVWLLAFAVFLHSQYLSQTSPGVKSSFWVASFVSLALGFLLVARPLLPNVGVATQVQASKGTEFKVIENLAELRQEVAAASQAGKPVMFDLYADWCLACKEFEAFTFSDGKVQERMRDFVLLKMDMTENDEDDREIYSEFNVLGLPTILYFDKNGAELTNQRVTGFMNAERFLNHLNSID</sequence>
<feature type="disulfide bond" description="Redox-active" evidence="18">
    <location>
        <begin position="505"/>
        <end position="508"/>
    </location>
</feature>
<name>A0A975HJJ6_9GAMM</name>
<evidence type="ECO:0000259" key="19">
    <source>
        <dbReference type="PROSITE" id="PS51352"/>
    </source>
</evidence>
<dbReference type="GO" id="GO:0009055">
    <property type="term" value="F:electron transfer activity"/>
    <property type="evidence" value="ECO:0007669"/>
    <property type="project" value="UniProtKB-UniRule"/>
</dbReference>
<keyword evidence="8 18" id="KW-0201">Cytochrome c-type biogenesis</keyword>
<keyword evidence="6 18" id="KW-0812">Transmembrane</keyword>
<proteinExistence type="inferred from homology"/>
<evidence type="ECO:0000256" key="12">
    <source>
        <dbReference type="ARBA" id="ARBA00023027"/>
    </source>
</evidence>
<dbReference type="PROSITE" id="PS51352">
    <property type="entry name" value="THIOREDOXIN_2"/>
    <property type="match status" value="1"/>
</dbReference>
<comment type="subcellular location">
    <subcellularLocation>
        <location evidence="1 18">Cell inner membrane</location>
        <topology evidence="1 18">Multi-pass membrane protein</topology>
    </subcellularLocation>
</comment>
<dbReference type="PANTHER" id="PTHR32234">
    <property type="entry name" value="THIOL:DISULFIDE INTERCHANGE PROTEIN DSBD"/>
    <property type="match status" value="1"/>
</dbReference>
<evidence type="ECO:0000256" key="8">
    <source>
        <dbReference type="ARBA" id="ARBA00022748"/>
    </source>
</evidence>
<feature type="transmembrane region" description="Helical" evidence="18">
    <location>
        <begin position="225"/>
        <end position="250"/>
    </location>
</feature>
<comment type="function">
    <text evidence="18">Required to facilitate the formation of correct disulfide bonds in some periplasmic proteins and for the assembly of the periplasmic c-type cytochromes. Acts by transferring electrons from cytoplasmic thioredoxin to the periplasm. This transfer involves a cascade of disulfide bond formation and reduction steps.</text>
</comment>
<feature type="transmembrane region" description="Helical" evidence="18">
    <location>
        <begin position="341"/>
        <end position="362"/>
    </location>
</feature>
<gene>
    <name evidence="18" type="primary">dsbD</name>
    <name evidence="20" type="ORF">J1N51_10910</name>
</gene>
<keyword evidence="12 18" id="KW-0520">NAD</keyword>
<dbReference type="HAMAP" id="MF_00399">
    <property type="entry name" value="DbsD"/>
    <property type="match status" value="1"/>
</dbReference>
<dbReference type="InterPro" id="IPR036249">
    <property type="entry name" value="Thioredoxin-like_sf"/>
</dbReference>
<evidence type="ECO:0000256" key="6">
    <source>
        <dbReference type="ARBA" id="ARBA00022692"/>
    </source>
</evidence>
<dbReference type="EC" id="1.8.1.8" evidence="18"/>
<dbReference type="GO" id="GO:0045454">
    <property type="term" value="P:cell redox homeostasis"/>
    <property type="evidence" value="ECO:0007669"/>
    <property type="project" value="TreeGrafter"/>
</dbReference>
<dbReference type="NCBIfam" id="NF001419">
    <property type="entry name" value="PRK00293.1"/>
    <property type="match status" value="1"/>
</dbReference>
<dbReference type="GO" id="GO:0005886">
    <property type="term" value="C:plasma membrane"/>
    <property type="evidence" value="ECO:0007669"/>
    <property type="project" value="UniProtKB-SubCell"/>
</dbReference>
<dbReference type="Gene3D" id="3.40.30.10">
    <property type="entry name" value="Glutaredoxin"/>
    <property type="match status" value="1"/>
</dbReference>
<evidence type="ECO:0000256" key="13">
    <source>
        <dbReference type="ARBA" id="ARBA00023136"/>
    </source>
</evidence>
<comment type="caution">
    <text evidence="18">Lacks conserved residue(s) required for the propagation of feature annotation.</text>
</comment>
<comment type="catalytic activity">
    <reaction evidence="16 18">
        <text>[protein]-dithiol + NAD(+) = [protein]-disulfide + NADH + H(+)</text>
        <dbReference type="Rhea" id="RHEA:18749"/>
        <dbReference type="Rhea" id="RHEA-COMP:10593"/>
        <dbReference type="Rhea" id="RHEA-COMP:10594"/>
        <dbReference type="ChEBI" id="CHEBI:15378"/>
        <dbReference type="ChEBI" id="CHEBI:29950"/>
        <dbReference type="ChEBI" id="CHEBI:50058"/>
        <dbReference type="ChEBI" id="CHEBI:57540"/>
        <dbReference type="ChEBI" id="CHEBI:57945"/>
        <dbReference type="EC" id="1.8.1.8"/>
    </reaction>
</comment>
<evidence type="ECO:0000256" key="14">
    <source>
        <dbReference type="ARBA" id="ARBA00023157"/>
    </source>
</evidence>
<keyword evidence="5 18" id="KW-0997">Cell inner membrane</keyword>
<feature type="transmembrane region" description="Helical" evidence="18">
    <location>
        <begin position="406"/>
        <end position="424"/>
    </location>
</feature>
<feature type="transmembrane region" description="Helical" evidence="18">
    <location>
        <begin position="383"/>
        <end position="400"/>
    </location>
</feature>
<dbReference type="GO" id="GO:0017004">
    <property type="term" value="P:cytochrome complex assembly"/>
    <property type="evidence" value="ECO:0007669"/>
    <property type="project" value="UniProtKB-UniRule"/>
</dbReference>
<dbReference type="InterPro" id="IPR003834">
    <property type="entry name" value="Cyt_c_assmbl_TM_dom"/>
</dbReference>
<evidence type="ECO:0000256" key="11">
    <source>
        <dbReference type="ARBA" id="ARBA00023002"/>
    </source>
</evidence>
<keyword evidence="11 18" id="KW-0560">Oxidoreductase</keyword>
<dbReference type="SUPFAM" id="SSF74863">
    <property type="entry name" value="Thiol:disulfide interchange protein DsbD, N-terminal domain (DsbD-alpha)"/>
    <property type="match status" value="1"/>
</dbReference>
<evidence type="ECO:0000256" key="16">
    <source>
        <dbReference type="ARBA" id="ARBA00047388"/>
    </source>
</evidence>
<evidence type="ECO:0000256" key="3">
    <source>
        <dbReference type="ARBA" id="ARBA00022448"/>
    </source>
</evidence>
<keyword evidence="21" id="KW-1185">Reference proteome</keyword>
<dbReference type="SUPFAM" id="SSF52833">
    <property type="entry name" value="Thioredoxin-like"/>
    <property type="match status" value="1"/>
</dbReference>
<dbReference type="AlphaFoldDB" id="A0A975HJJ6"/>
<feature type="transmembrane region" description="Helical" evidence="18">
    <location>
        <begin position="305"/>
        <end position="335"/>
    </location>
</feature>
<reference evidence="20" key="1">
    <citation type="submission" date="2021-03" db="EMBL/GenBank/DDBJ databases">
        <title>Description of Psychrosphaera ytuae sp. nov. isolated from deep sea sediment of South China Sea.</title>
        <authorList>
            <person name="Zhang J."/>
            <person name="Xu X.-D."/>
        </authorList>
    </citation>
    <scope>NUCLEOTIDE SEQUENCE</scope>
    <source>
        <strain evidence="20">MTZ26</strain>
    </source>
</reference>
<evidence type="ECO:0000256" key="10">
    <source>
        <dbReference type="ARBA" id="ARBA00022989"/>
    </source>
</evidence>
<dbReference type="PANTHER" id="PTHR32234:SF0">
    <property type="entry name" value="THIOL:DISULFIDE INTERCHANGE PROTEIN DSBD"/>
    <property type="match status" value="1"/>
</dbReference>
<evidence type="ECO:0000256" key="4">
    <source>
        <dbReference type="ARBA" id="ARBA00022475"/>
    </source>
</evidence>
<dbReference type="EMBL" id="CP072110">
    <property type="protein sequence ID" value="QTH65371.1"/>
    <property type="molecule type" value="Genomic_DNA"/>
</dbReference>
<dbReference type="CDD" id="cd02953">
    <property type="entry name" value="DsbDgamma"/>
    <property type="match status" value="1"/>
</dbReference>
<evidence type="ECO:0000256" key="17">
    <source>
        <dbReference type="ARBA" id="ARBA00047804"/>
    </source>
</evidence>
<organism evidence="20 21">
    <name type="scientific">Psychrosphaera ytuae</name>
    <dbReference type="NCBI Taxonomy" id="2820710"/>
    <lineage>
        <taxon>Bacteria</taxon>
        <taxon>Pseudomonadati</taxon>
        <taxon>Pseudomonadota</taxon>
        <taxon>Gammaproteobacteria</taxon>
        <taxon>Alteromonadales</taxon>
        <taxon>Pseudoalteromonadaceae</taxon>
        <taxon>Psychrosphaera</taxon>
    </lineage>
</organism>
<dbReference type="Gene3D" id="2.60.40.1250">
    <property type="entry name" value="Thiol:disulfide interchange protein DsbD, N-terminal domain"/>
    <property type="match status" value="1"/>
</dbReference>
<keyword evidence="3 18" id="KW-0813">Transport</keyword>
<dbReference type="InterPro" id="IPR022910">
    <property type="entry name" value="Thiol_diS_interchange_DbsD"/>
</dbReference>